<feature type="domain" description="Phosphogluconate dehydrogenase NAD-binding putative C-terminal" evidence="3">
    <location>
        <begin position="210"/>
        <end position="281"/>
    </location>
</feature>
<evidence type="ECO:0000259" key="2">
    <source>
        <dbReference type="Pfam" id="PF03807"/>
    </source>
</evidence>
<gene>
    <name evidence="4" type="ORF">K431DRAFT_288800</name>
</gene>
<evidence type="ECO:0000313" key="5">
    <source>
        <dbReference type="Proteomes" id="UP000799441"/>
    </source>
</evidence>
<dbReference type="InterPro" id="IPR015814">
    <property type="entry name" value="Pgluconate_DH_NAD-bd_C"/>
</dbReference>
<dbReference type="GO" id="GO:0140673">
    <property type="term" value="P:transcription elongation-coupled chromatin remodeling"/>
    <property type="evidence" value="ECO:0007669"/>
    <property type="project" value="TreeGrafter"/>
</dbReference>
<comment type="similarity">
    <text evidence="1">Belongs to the HIBADH-related family. NP60 subfamily.</text>
</comment>
<dbReference type="InterPro" id="IPR051265">
    <property type="entry name" value="HIBADH-related_NP60_sf"/>
</dbReference>
<dbReference type="PANTHER" id="PTHR43580:SF2">
    <property type="entry name" value="CYTOKINE-LIKE NUCLEAR FACTOR N-PAC"/>
    <property type="match status" value="1"/>
</dbReference>
<dbReference type="GO" id="GO:0003677">
    <property type="term" value="F:DNA binding"/>
    <property type="evidence" value="ECO:0007669"/>
    <property type="project" value="TreeGrafter"/>
</dbReference>
<dbReference type="AlphaFoldDB" id="A0A9P4Q312"/>
<evidence type="ECO:0000256" key="1">
    <source>
        <dbReference type="ARBA" id="ARBA00007598"/>
    </source>
</evidence>
<name>A0A9P4Q312_9PEZI</name>
<protein>
    <submittedName>
        <fullName evidence="4">6-phosphogluconate dehydrogenase C-terminal domain-like protein</fullName>
    </submittedName>
</protein>
<dbReference type="Proteomes" id="UP000799441">
    <property type="component" value="Unassembled WGS sequence"/>
</dbReference>
<evidence type="ECO:0000259" key="3">
    <source>
        <dbReference type="Pfam" id="PF09130"/>
    </source>
</evidence>
<proteinExistence type="inferred from homology"/>
<dbReference type="InterPro" id="IPR036291">
    <property type="entry name" value="NAD(P)-bd_dom_sf"/>
</dbReference>
<dbReference type="SUPFAM" id="SSF48179">
    <property type="entry name" value="6-phosphogluconate dehydrogenase C-terminal domain-like"/>
    <property type="match status" value="1"/>
</dbReference>
<dbReference type="GO" id="GO:0031491">
    <property type="term" value="F:nucleosome binding"/>
    <property type="evidence" value="ECO:0007669"/>
    <property type="project" value="TreeGrafter"/>
</dbReference>
<evidence type="ECO:0000313" key="4">
    <source>
        <dbReference type="EMBL" id="KAF2717127.1"/>
    </source>
</evidence>
<keyword evidence="5" id="KW-1185">Reference proteome</keyword>
<dbReference type="GO" id="GO:0000785">
    <property type="term" value="C:chromatin"/>
    <property type="evidence" value="ECO:0007669"/>
    <property type="project" value="TreeGrafter"/>
</dbReference>
<dbReference type="Gene3D" id="1.10.1040.10">
    <property type="entry name" value="N-(1-d-carboxylethyl)-l-norvaline Dehydrogenase, domain 2"/>
    <property type="match status" value="1"/>
</dbReference>
<dbReference type="SUPFAM" id="SSF51735">
    <property type="entry name" value="NAD(P)-binding Rossmann-fold domains"/>
    <property type="match status" value="1"/>
</dbReference>
<dbReference type="InterPro" id="IPR013328">
    <property type="entry name" value="6PGD_dom2"/>
</dbReference>
<feature type="domain" description="Pyrroline-5-carboxylate reductase catalytic N-terminal" evidence="2">
    <location>
        <begin position="8"/>
        <end position="84"/>
    </location>
</feature>
<dbReference type="EMBL" id="MU003851">
    <property type="protein sequence ID" value="KAF2717127.1"/>
    <property type="molecule type" value="Genomic_DNA"/>
</dbReference>
<dbReference type="InterPro" id="IPR008927">
    <property type="entry name" value="6-PGluconate_DH-like_C_sf"/>
</dbReference>
<dbReference type="Pfam" id="PF03807">
    <property type="entry name" value="F420_oxidored"/>
    <property type="match status" value="1"/>
</dbReference>
<organism evidence="4 5">
    <name type="scientific">Polychaeton citri CBS 116435</name>
    <dbReference type="NCBI Taxonomy" id="1314669"/>
    <lineage>
        <taxon>Eukaryota</taxon>
        <taxon>Fungi</taxon>
        <taxon>Dikarya</taxon>
        <taxon>Ascomycota</taxon>
        <taxon>Pezizomycotina</taxon>
        <taxon>Dothideomycetes</taxon>
        <taxon>Dothideomycetidae</taxon>
        <taxon>Capnodiales</taxon>
        <taxon>Capnodiaceae</taxon>
        <taxon>Polychaeton</taxon>
    </lineage>
</organism>
<dbReference type="Pfam" id="PF09130">
    <property type="entry name" value="DUF1932"/>
    <property type="match status" value="1"/>
</dbReference>
<comment type="caution">
    <text evidence="4">The sequence shown here is derived from an EMBL/GenBank/DDBJ whole genome shotgun (WGS) entry which is preliminary data.</text>
</comment>
<accession>A0A9P4Q312</accession>
<dbReference type="OrthoDB" id="9988102at2759"/>
<dbReference type="PANTHER" id="PTHR43580">
    <property type="entry name" value="OXIDOREDUCTASE GLYR1-RELATED"/>
    <property type="match status" value="1"/>
</dbReference>
<dbReference type="Gene3D" id="3.40.50.720">
    <property type="entry name" value="NAD(P)-binding Rossmann-like Domain"/>
    <property type="match status" value="1"/>
</dbReference>
<sequence>MTSQKPAVGVLSIGDMGAGFAGLLVAHGFNVVTNVSDRSKATQERAAAAHVQFVSSDVELCDICEVILSIVPPKDALSTAERIAAAATDPSALTPMKAIRFLDLNAVSPESSRQIDVLFSQRAPQVRFLDGCIIGSPPKLLPDGTWTRPNIVLSGPHRLDQVEAHGQYLASTLKVKHQSNEIGSASGLKMCFASMTKGLTALAIQSFTTAHQLGVVEELQEQLKEMAPKLNESVNRSLPSMPPKAYRWVREMEEIASTFEANGGFTTDESIFRAIAKTYALVSDETELGKEQTDARVRGLTSEDVACLMAEGTSSRISKLD</sequence>
<reference evidence="4" key="1">
    <citation type="journal article" date="2020" name="Stud. Mycol.">
        <title>101 Dothideomycetes genomes: a test case for predicting lifestyles and emergence of pathogens.</title>
        <authorList>
            <person name="Haridas S."/>
            <person name="Albert R."/>
            <person name="Binder M."/>
            <person name="Bloem J."/>
            <person name="Labutti K."/>
            <person name="Salamov A."/>
            <person name="Andreopoulos B."/>
            <person name="Baker S."/>
            <person name="Barry K."/>
            <person name="Bills G."/>
            <person name="Bluhm B."/>
            <person name="Cannon C."/>
            <person name="Castanera R."/>
            <person name="Culley D."/>
            <person name="Daum C."/>
            <person name="Ezra D."/>
            <person name="Gonzalez J."/>
            <person name="Henrissat B."/>
            <person name="Kuo A."/>
            <person name="Liang C."/>
            <person name="Lipzen A."/>
            <person name="Lutzoni F."/>
            <person name="Magnuson J."/>
            <person name="Mondo S."/>
            <person name="Nolan M."/>
            <person name="Ohm R."/>
            <person name="Pangilinan J."/>
            <person name="Park H.-J."/>
            <person name="Ramirez L."/>
            <person name="Alfaro M."/>
            <person name="Sun H."/>
            <person name="Tritt A."/>
            <person name="Yoshinaga Y."/>
            <person name="Zwiers L.-H."/>
            <person name="Turgeon B."/>
            <person name="Goodwin S."/>
            <person name="Spatafora J."/>
            <person name="Crous P."/>
            <person name="Grigoriev I."/>
        </authorList>
    </citation>
    <scope>NUCLEOTIDE SEQUENCE</scope>
    <source>
        <strain evidence="4">CBS 116435</strain>
    </source>
</reference>
<dbReference type="InterPro" id="IPR028939">
    <property type="entry name" value="P5C_Rdtase_cat_N"/>
</dbReference>